<evidence type="ECO:0000313" key="1">
    <source>
        <dbReference type="EMBL" id="RNA06379.1"/>
    </source>
</evidence>
<name>A0A3M7Q569_BRAPC</name>
<dbReference type="AlphaFoldDB" id="A0A3M7Q569"/>
<gene>
    <name evidence="1" type="ORF">BpHYR1_028551</name>
</gene>
<protein>
    <submittedName>
        <fullName evidence="1">Uncharacterized protein</fullName>
    </submittedName>
</protein>
<keyword evidence="2" id="KW-1185">Reference proteome</keyword>
<proteinExistence type="predicted"/>
<evidence type="ECO:0000313" key="2">
    <source>
        <dbReference type="Proteomes" id="UP000276133"/>
    </source>
</evidence>
<accession>A0A3M7Q569</accession>
<dbReference type="Proteomes" id="UP000276133">
    <property type="component" value="Unassembled WGS sequence"/>
</dbReference>
<reference evidence="1 2" key="1">
    <citation type="journal article" date="2018" name="Sci. Rep.">
        <title>Genomic signatures of local adaptation to the degree of environmental predictability in rotifers.</title>
        <authorList>
            <person name="Franch-Gras L."/>
            <person name="Hahn C."/>
            <person name="Garcia-Roger E.M."/>
            <person name="Carmona M.J."/>
            <person name="Serra M."/>
            <person name="Gomez A."/>
        </authorList>
    </citation>
    <scope>NUCLEOTIDE SEQUENCE [LARGE SCALE GENOMIC DNA]</scope>
    <source>
        <strain evidence="1">HYR1</strain>
    </source>
</reference>
<dbReference type="EMBL" id="REGN01007416">
    <property type="protein sequence ID" value="RNA06379.1"/>
    <property type="molecule type" value="Genomic_DNA"/>
</dbReference>
<comment type="caution">
    <text evidence="1">The sequence shown here is derived from an EMBL/GenBank/DDBJ whole genome shotgun (WGS) entry which is preliminary data.</text>
</comment>
<sequence>MLQKSHCLLRVGQKYPNQKNFRVFFLTHLSIFKLAGSKMTQSWLYEGGDPRARPNGSRPSFKPAFKNDRIKLEKNENMKIGVLTA</sequence>
<organism evidence="1 2">
    <name type="scientific">Brachionus plicatilis</name>
    <name type="common">Marine rotifer</name>
    <name type="synonym">Brachionus muelleri</name>
    <dbReference type="NCBI Taxonomy" id="10195"/>
    <lineage>
        <taxon>Eukaryota</taxon>
        <taxon>Metazoa</taxon>
        <taxon>Spiralia</taxon>
        <taxon>Gnathifera</taxon>
        <taxon>Rotifera</taxon>
        <taxon>Eurotatoria</taxon>
        <taxon>Monogononta</taxon>
        <taxon>Pseudotrocha</taxon>
        <taxon>Ploima</taxon>
        <taxon>Brachionidae</taxon>
        <taxon>Brachionus</taxon>
    </lineage>
</organism>